<dbReference type="Pfam" id="PF12012">
    <property type="entry name" value="DUF3504"/>
    <property type="match status" value="1"/>
</dbReference>
<reference evidence="8" key="1">
    <citation type="journal article" date="2010" name="Nature">
        <title>The Amphimedon queenslandica genome and the evolution of animal complexity.</title>
        <authorList>
            <person name="Srivastava M."/>
            <person name="Simakov O."/>
            <person name="Chapman J."/>
            <person name="Fahey B."/>
            <person name="Gauthier M.E."/>
            <person name="Mitros T."/>
            <person name="Richards G.S."/>
            <person name="Conaco C."/>
            <person name="Dacre M."/>
            <person name="Hellsten U."/>
            <person name="Larroux C."/>
            <person name="Putnam N.H."/>
            <person name="Stanke M."/>
            <person name="Adamska M."/>
            <person name="Darling A."/>
            <person name="Degnan S.M."/>
            <person name="Oakley T.H."/>
            <person name="Plachetzki D.C."/>
            <person name="Zhai Y."/>
            <person name="Adamski M."/>
            <person name="Calcino A."/>
            <person name="Cummins S.F."/>
            <person name="Goodstein D.M."/>
            <person name="Harris C."/>
            <person name="Jackson D.J."/>
            <person name="Leys S.P."/>
            <person name="Shu S."/>
            <person name="Woodcroft B.J."/>
            <person name="Vervoort M."/>
            <person name="Kosik K.S."/>
            <person name="Manning G."/>
            <person name="Degnan B.M."/>
            <person name="Rokhsar D.S."/>
        </authorList>
    </citation>
    <scope>NUCLEOTIDE SEQUENCE [LARGE SCALE GENOMIC DNA]</scope>
</reference>
<evidence type="ECO:0000256" key="4">
    <source>
        <dbReference type="ARBA" id="ARBA00023172"/>
    </source>
</evidence>
<dbReference type="InterPro" id="IPR052787">
    <property type="entry name" value="MAVS"/>
</dbReference>
<dbReference type="PANTHER" id="PTHR21446">
    <property type="entry name" value="DUF3504 DOMAIN-CONTAINING PROTEIN"/>
    <property type="match status" value="1"/>
</dbReference>
<dbReference type="Pfam" id="PF25561">
    <property type="entry name" value="QRICH1"/>
    <property type="match status" value="1"/>
</dbReference>
<feature type="domain" description="QRICH1-like" evidence="6">
    <location>
        <begin position="101"/>
        <end position="171"/>
    </location>
</feature>
<evidence type="ECO:0000256" key="1">
    <source>
        <dbReference type="ARBA" id="ARBA00022499"/>
    </source>
</evidence>
<dbReference type="GeneID" id="105313669"/>
<evidence type="ECO:0000256" key="2">
    <source>
        <dbReference type="ARBA" id="ARBA00022553"/>
    </source>
</evidence>
<protein>
    <recommendedName>
        <fullName evidence="9">DUF3504 domain-containing protein</fullName>
    </recommendedName>
</protein>
<dbReference type="InterPro" id="IPR057926">
    <property type="entry name" value="QRICH1_dom"/>
</dbReference>
<keyword evidence="1" id="KW-1017">Isopeptide bond</keyword>
<evidence type="ECO:0000259" key="5">
    <source>
        <dbReference type="Pfam" id="PF12012"/>
    </source>
</evidence>
<dbReference type="EnsemblMetazoa" id="XM_019999035.1">
    <property type="protein sequence ID" value="XP_019854594.1"/>
    <property type="gene ID" value="LOC105313669"/>
</dbReference>
<dbReference type="GO" id="GO:0015074">
    <property type="term" value="P:DNA integration"/>
    <property type="evidence" value="ECO:0007669"/>
    <property type="project" value="InterPro"/>
</dbReference>
<dbReference type="RefSeq" id="XP_019854594.1">
    <property type="nucleotide sequence ID" value="XM_019999035.1"/>
</dbReference>
<proteinExistence type="predicted"/>
<accession>A0AAN0JC66</accession>
<evidence type="ECO:0000256" key="3">
    <source>
        <dbReference type="ARBA" id="ARBA00022843"/>
    </source>
</evidence>
<organism evidence="7 8">
    <name type="scientific">Amphimedon queenslandica</name>
    <name type="common">Sponge</name>
    <dbReference type="NCBI Taxonomy" id="400682"/>
    <lineage>
        <taxon>Eukaryota</taxon>
        <taxon>Metazoa</taxon>
        <taxon>Porifera</taxon>
        <taxon>Demospongiae</taxon>
        <taxon>Heteroscleromorpha</taxon>
        <taxon>Haplosclerida</taxon>
        <taxon>Niphatidae</taxon>
        <taxon>Amphimedon</taxon>
    </lineage>
</organism>
<dbReference type="GO" id="GO:0006310">
    <property type="term" value="P:DNA recombination"/>
    <property type="evidence" value="ECO:0007669"/>
    <property type="project" value="UniProtKB-KW"/>
</dbReference>
<evidence type="ECO:0000313" key="8">
    <source>
        <dbReference type="Proteomes" id="UP000007879"/>
    </source>
</evidence>
<keyword evidence="2" id="KW-0597">Phosphoprotein</keyword>
<dbReference type="GO" id="GO:0003677">
    <property type="term" value="F:DNA binding"/>
    <property type="evidence" value="ECO:0007669"/>
    <property type="project" value="InterPro"/>
</dbReference>
<keyword evidence="3" id="KW-0832">Ubl conjugation</keyword>
<dbReference type="InterPro" id="IPR013762">
    <property type="entry name" value="Integrase-like_cat_sf"/>
</dbReference>
<sequence length="441" mass="49938">MTDQQFENFISSSQIQAAPAPAPPLAISHVATPPSPVFLPRPSARPTRFATPKSIEAIIPAQSKAVPATTKQSTEWACRIWSQWSKSREDSNCKYPPPPHLCIDDSHLDGWLSKFILEARRQVGNEYPPNTLYNIACGIMRHVSNYAPHVNFFTQRQFDGFRKTLDSEMKRLSAAGVGVKKKKARPISLEDEDELWRQGLLGNQDAQTLIDTIILMCGLYFALRSGQEHRSLVIDQIQVVGCEHPYLVYTENVSKNHSGGLKHRKVQPKVVTHYSNKENPARCFVNLYKEYISHCPERTTKALYLTPLKVGKCTFWYSNVTIGHNILSKTVNRLCASASIKGFKTNHSLRVTTATRLFHSGIDEQLIMDRIGHLSLDGIRAYKRISEDGEKEISSILYKDSRKENNEDKENFETPCKRKKLSGDQPFTINLSNCTNKTINY</sequence>
<dbReference type="Gene3D" id="1.10.443.10">
    <property type="entry name" value="Intergrase catalytic core"/>
    <property type="match status" value="1"/>
</dbReference>
<reference evidence="7" key="2">
    <citation type="submission" date="2024-06" db="UniProtKB">
        <authorList>
            <consortium name="EnsemblMetazoa"/>
        </authorList>
    </citation>
    <scope>IDENTIFICATION</scope>
</reference>
<dbReference type="InterPro" id="IPR011010">
    <property type="entry name" value="DNA_brk_join_enz"/>
</dbReference>
<keyword evidence="4" id="KW-0233">DNA recombination</keyword>
<dbReference type="InterPro" id="IPR021893">
    <property type="entry name" value="ZMYM2-like_C"/>
</dbReference>
<dbReference type="KEGG" id="aqu:105313669"/>
<feature type="domain" description="ZMYM2-like/QRICH1 C-terminal" evidence="5">
    <location>
        <begin position="187"/>
        <end position="335"/>
    </location>
</feature>
<evidence type="ECO:0000313" key="7">
    <source>
        <dbReference type="EnsemblMetazoa" id="XP_019854594.1"/>
    </source>
</evidence>
<name>A0AAN0JC66_AMPQE</name>
<dbReference type="SUPFAM" id="SSF56349">
    <property type="entry name" value="DNA breaking-rejoining enzymes"/>
    <property type="match status" value="1"/>
</dbReference>
<dbReference type="PANTHER" id="PTHR21446:SF12">
    <property type="entry name" value="POTASSIUM CHANNEL TETRAMERIZATION DOMAIN CONTAINING 1"/>
    <property type="match status" value="1"/>
</dbReference>
<dbReference type="Proteomes" id="UP000007879">
    <property type="component" value="Unassembled WGS sequence"/>
</dbReference>
<keyword evidence="8" id="KW-1185">Reference proteome</keyword>
<evidence type="ECO:0008006" key="9">
    <source>
        <dbReference type="Google" id="ProtNLM"/>
    </source>
</evidence>
<evidence type="ECO:0000259" key="6">
    <source>
        <dbReference type="Pfam" id="PF25561"/>
    </source>
</evidence>
<dbReference type="AlphaFoldDB" id="A0AAN0JC66"/>